<dbReference type="SUPFAM" id="SSF81383">
    <property type="entry name" value="F-box domain"/>
    <property type="match status" value="1"/>
</dbReference>
<dbReference type="PANTHER" id="PTHR31672:SF13">
    <property type="entry name" value="F-BOX PROTEIN CPR30-LIKE"/>
    <property type="match status" value="1"/>
</dbReference>
<dbReference type="SMART" id="SM00256">
    <property type="entry name" value="FBOX"/>
    <property type="match status" value="1"/>
</dbReference>
<dbReference type="PANTHER" id="PTHR31672">
    <property type="entry name" value="BNACNNG10540D PROTEIN"/>
    <property type="match status" value="1"/>
</dbReference>
<protein>
    <submittedName>
        <fullName evidence="3">F-box protein At1g50870</fullName>
    </submittedName>
</protein>
<evidence type="ECO:0000259" key="1">
    <source>
        <dbReference type="SMART" id="SM00256"/>
    </source>
</evidence>
<accession>A0A6P5H2N7</accession>
<evidence type="ECO:0000313" key="3">
    <source>
        <dbReference type="RefSeq" id="XP_020114304.1"/>
    </source>
</evidence>
<name>A0A6P5H2N7_ANACO</name>
<evidence type="ECO:0000313" key="2">
    <source>
        <dbReference type="Proteomes" id="UP000515123"/>
    </source>
</evidence>
<organism evidence="2 3">
    <name type="scientific">Ananas comosus</name>
    <name type="common">Pineapple</name>
    <name type="synonym">Ananas ananas</name>
    <dbReference type="NCBI Taxonomy" id="4615"/>
    <lineage>
        <taxon>Eukaryota</taxon>
        <taxon>Viridiplantae</taxon>
        <taxon>Streptophyta</taxon>
        <taxon>Embryophyta</taxon>
        <taxon>Tracheophyta</taxon>
        <taxon>Spermatophyta</taxon>
        <taxon>Magnoliopsida</taxon>
        <taxon>Liliopsida</taxon>
        <taxon>Poales</taxon>
        <taxon>Bromeliaceae</taxon>
        <taxon>Bromelioideae</taxon>
        <taxon>Ananas</taxon>
    </lineage>
</organism>
<dbReference type="CDD" id="cd22126">
    <property type="entry name" value="F-box_FBXL15"/>
    <property type="match status" value="1"/>
</dbReference>
<proteinExistence type="predicted"/>
<reference evidence="3" key="2">
    <citation type="submission" date="2025-08" db="UniProtKB">
        <authorList>
            <consortium name="RefSeq"/>
        </authorList>
    </citation>
    <scope>IDENTIFICATION</scope>
    <source>
        <tissue evidence="3">Leaf</tissue>
    </source>
</reference>
<gene>
    <name evidence="3" type="primary">LOC109728329</name>
</gene>
<dbReference type="Pfam" id="PF24750">
    <property type="entry name" value="b-prop_At3g26010-like"/>
    <property type="match status" value="1"/>
</dbReference>
<dbReference type="InterPro" id="IPR001810">
    <property type="entry name" value="F-box_dom"/>
</dbReference>
<keyword evidence="2" id="KW-1185">Reference proteome</keyword>
<dbReference type="AlphaFoldDB" id="A0A6P5H2N7"/>
<reference evidence="2" key="1">
    <citation type="journal article" date="2015" name="Nat. Genet.">
        <title>The pineapple genome and the evolution of CAM photosynthesis.</title>
        <authorList>
            <person name="Ming R."/>
            <person name="VanBuren R."/>
            <person name="Wai C.M."/>
            <person name="Tang H."/>
            <person name="Schatz M.C."/>
            <person name="Bowers J.E."/>
            <person name="Lyons E."/>
            <person name="Wang M.L."/>
            <person name="Chen J."/>
            <person name="Biggers E."/>
            <person name="Zhang J."/>
            <person name="Huang L."/>
            <person name="Zhang L."/>
            <person name="Miao W."/>
            <person name="Zhang J."/>
            <person name="Ye Z."/>
            <person name="Miao C."/>
            <person name="Lin Z."/>
            <person name="Wang H."/>
            <person name="Zhou H."/>
            <person name="Yim W.C."/>
            <person name="Priest H.D."/>
            <person name="Zheng C."/>
            <person name="Woodhouse M."/>
            <person name="Edger P.P."/>
            <person name="Guyot R."/>
            <person name="Guo H.B."/>
            <person name="Guo H."/>
            <person name="Zheng G."/>
            <person name="Singh R."/>
            <person name="Sharma A."/>
            <person name="Min X."/>
            <person name="Zheng Y."/>
            <person name="Lee H."/>
            <person name="Gurtowski J."/>
            <person name="Sedlazeck F.J."/>
            <person name="Harkess A."/>
            <person name="McKain M.R."/>
            <person name="Liao Z."/>
            <person name="Fang J."/>
            <person name="Liu J."/>
            <person name="Zhang X."/>
            <person name="Zhang Q."/>
            <person name="Hu W."/>
            <person name="Qin Y."/>
            <person name="Wang K."/>
            <person name="Chen L.Y."/>
            <person name="Shirley N."/>
            <person name="Lin Y.R."/>
            <person name="Liu L.Y."/>
            <person name="Hernandez A.G."/>
            <person name="Wright C.L."/>
            <person name="Bulone V."/>
            <person name="Tuskan G.A."/>
            <person name="Heath K."/>
            <person name="Zee F."/>
            <person name="Moore P.H."/>
            <person name="Sunkar R."/>
            <person name="Leebens-Mack J.H."/>
            <person name="Mockler T."/>
            <person name="Bennetzen J.L."/>
            <person name="Freeling M."/>
            <person name="Sankoff D."/>
            <person name="Paterson A.H."/>
            <person name="Zhu X."/>
            <person name="Yang X."/>
            <person name="Smith J.A."/>
            <person name="Cushman J.C."/>
            <person name="Paull R.E."/>
            <person name="Yu Q."/>
        </authorList>
    </citation>
    <scope>NUCLEOTIDE SEQUENCE [LARGE SCALE GENOMIC DNA]</scope>
    <source>
        <strain evidence="2">cv. F153</strain>
    </source>
</reference>
<dbReference type="InterPro" id="IPR036047">
    <property type="entry name" value="F-box-like_dom_sf"/>
</dbReference>
<dbReference type="Pfam" id="PF12937">
    <property type="entry name" value="F-box-like"/>
    <property type="match status" value="1"/>
</dbReference>
<dbReference type="Gene3D" id="1.20.1280.50">
    <property type="match status" value="1"/>
</dbReference>
<dbReference type="GeneID" id="109728329"/>
<dbReference type="RefSeq" id="XP_020114304.1">
    <property type="nucleotide sequence ID" value="XM_020258715.1"/>
</dbReference>
<dbReference type="InterPro" id="IPR056592">
    <property type="entry name" value="Beta-prop_At3g26010-like"/>
</dbReference>
<dbReference type="InterPro" id="IPR050796">
    <property type="entry name" value="SCF_F-box_component"/>
</dbReference>
<dbReference type="Proteomes" id="UP000515123">
    <property type="component" value="Linkage group 23"/>
</dbReference>
<sequence>MKNARWPCISDDLIAYRILPCLPTKDLVRLQCVSKSWRSLILNDPYFARLQVAHARSRPALLVITDKPEPSLYTADPNSVGFPKLCKQFDDQRYWHPPKIMASCKGIICVSLVSLSWDRMLLYVGNPVLNNWILLPPPFDDDPIVSIGLAVNEMESGVGYKLAVPFRRYDSDELVMEVSFKVLASAKGSWEISKEKVLTYSSPFWSFRYVTNVEGTLFWEHHEKAIWFDAKEERCGTLSLPSQFKYCKHRLGEWNGHLSFMTTENGEISIWSWNKSCWSKKLLLTIEAVARENFHFFASLGLRMNLRNRKSESLEAILRRSTVDILTFAANFIIFEVNEKRICYDAITGKAWRISKNSINRKSGLSYVNSLLKLTNTRVAE</sequence>
<feature type="domain" description="F-box" evidence="1">
    <location>
        <begin position="10"/>
        <end position="50"/>
    </location>
</feature>
<dbReference type="OrthoDB" id="692259at2759"/>